<organism evidence="1 2">
    <name type="scientific">Gigaspora margarita</name>
    <dbReference type="NCBI Taxonomy" id="4874"/>
    <lineage>
        <taxon>Eukaryota</taxon>
        <taxon>Fungi</taxon>
        <taxon>Fungi incertae sedis</taxon>
        <taxon>Mucoromycota</taxon>
        <taxon>Glomeromycotina</taxon>
        <taxon>Glomeromycetes</taxon>
        <taxon>Diversisporales</taxon>
        <taxon>Gigasporaceae</taxon>
        <taxon>Gigaspora</taxon>
    </lineage>
</organism>
<proteinExistence type="predicted"/>
<name>A0ABN7WLI4_GIGMA</name>
<reference evidence="1 2" key="1">
    <citation type="submission" date="2021-06" db="EMBL/GenBank/DDBJ databases">
        <authorList>
            <person name="Kallberg Y."/>
            <person name="Tangrot J."/>
            <person name="Rosling A."/>
        </authorList>
    </citation>
    <scope>NUCLEOTIDE SEQUENCE [LARGE SCALE GENOMIC DNA]</scope>
    <source>
        <strain evidence="1 2">120-4 pot B 10/14</strain>
    </source>
</reference>
<comment type="caution">
    <text evidence="1">The sequence shown here is derived from an EMBL/GenBank/DDBJ whole genome shotgun (WGS) entry which is preliminary data.</text>
</comment>
<evidence type="ECO:0000313" key="2">
    <source>
        <dbReference type="Proteomes" id="UP000789901"/>
    </source>
</evidence>
<accession>A0ABN7WLI4</accession>
<evidence type="ECO:0000313" key="1">
    <source>
        <dbReference type="EMBL" id="CAG8834821.1"/>
    </source>
</evidence>
<dbReference type="Proteomes" id="UP000789901">
    <property type="component" value="Unassembled WGS sequence"/>
</dbReference>
<keyword evidence="2" id="KW-1185">Reference proteome</keyword>
<dbReference type="EMBL" id="CAJVQB010050212">
    <property type="protein sequence ID" value="CAG8834821.1"/>
    <property type="molecule type" value="Genomic_DNA"/>
</dbReference>
<gene>
    <name evidence="1" type="ORF">GMARGA_LOCUS32262</name>
</gene>
<feature type="non-terminal residue" evidence="1">
    <location>
        <position position="1"/>
    </location>
</feature>
<sequence length="58" mass="6978">LLIEFHAYKYREKPYTRIFKKEKESLLKWWLSIDAQKDSLAELAIKIFSIPSSQAIYE</sequence>
<protein>
    <submittedName>
        <fullName evidence="1">32549_t:CDS:1</fullName>
    </submittedName>
</protein>